<dbReference type="Proteomes" id="UP000266841">
    <property type="component" value="Unassembled WGS sequence"/>
</dbReference>
<dbReference type="EMBL" id="AGNL01047372">
    <property type="protein sequence ID" value="EJK47072.1"/>
    <property type="molecule type" value="Genomic_DNA"/>
</dbReference>
<accession>K0RK41</accession>
<gene>
    <name evidence="1" type="ORF">THAOC_34235</name>
</gene>
<dbReference type="AlphaFoldDB" id="K0RK41"/>
<feature type="non-terminal residue" evidence="1">
    <location>
        <position position="1"/>
    </location>
</feature>
<organism evidence="1 2">
    <name type="scientific">Thalassiosira oceanica</name>
    <name type="common">Marine diatom</name>
    <dbReference type="NCBI Taxonomy" id="159749"/>
    <lineage>
        <taxon>Eukaryota</taxon>
        <taxon>Sar</taxon>
        <taxon>Stramenopiles</taxon>
        <taxon>Ochrophyta</taxon>
        <taxon>Bacillariophyta</taxon>
        <taxon>Coscinodiscophyceae</taxon>
        <taxon>Thalassiosirophycidae</taxon>
        <taxon>Thalassiosirales</taxon>
        <taxon>Thalassiosiraceae</taxon>
        <taxon>Thalassiosira</taxon>
    </lineage>
</organism>
<protein>
    <submittedName>
        <fullName evidence="1">Uncharacterized protein</fullName>
    </submittedName>
</protein>
<name>K0RK41_THAOC</name>
<keyword evidence="2" id="KW-1185">Reference proteome</keyword>
<comment type="caution">
    <text evidence="1">The sequence shown here is derived from an EMBL/GenBank/DDBJ whole genome shotgun (WGS) entry which is preliminary data.</text>
</comment>
<evidence type="ECO:0000313" key="2">
    <source>
        <dbReference type="Proteomes" id="UP000266841"/>
    </source>
</evidence>
<sequence length="128" mass="13851">IVSFEVGKARLSGGRRRPPAARRERRDIADAIMWRRLRSGPVIIASGAKRCLGEACFVRMVASDREPAGGVQGADGVYLARPSALRTPTSPLGWSVACLRRPQTTIDAPWVVDLSAPSARYQVTSSFS</sequence>
<evidence type="ECO:0000313" key="1">
    <source>
        <dbReference type="EMBL" id="EJK47072.1"/>
    </source>
</evidence>
<reference evidence="1 2" key="1">
    <citation type="journal article" date="2012" name="Genome Biol.">
        <title>Genome and low-iron response of an oceanic diatom adapted to chronic iron limitation.</title>
        <authorList>
            <person name="Lommer M."/>
            <person name="Specht M."/>
            <person name="Roy A.S."/>
            <person name="Kraemer L."/>
            <person name="Andreson R."/>
            <person name="Gutowska M.A."/>
            <person name="Wolf J."/>
            <person name="Bergner S.V."/>
            <person name="Schilhabel M.B."/>
            <person name="Klostermeier U.C."/>
            <person name="Beiko R.G."/>
            <person name="Rosenstiel P."/>
            <person name="Hippler M."/>
            <person name="Laroche J."/>
        </authorList>
    </citation>
    <scope>NUCLEOTIDE SEQUENCE [LARGE SCALE GENOMIC DNA]</scope>
    <source>
        <strain evidence="1 2">CCMP1005</strain>
    </source>
</reference>
<proteinExistence type="predicted"/>